<dbReference type="AlphaFoldDB" id="A0AAI8Z591"/>
<protein>
    <submittedName>
        <fullName evidence="2">Uncharacterized protein</fullName>
    </submittedName>
</protein>
<feature type="region of interest" description="Disordered" evidence="1">
    <location>
        <begin position="150"/>
        <end position="239"/>
    </location>
</feature>
<keyword evidence="3" id="KW-1185">Reference proteome</keyword>
<dbReference type="EMBL" id="CAVMBE010000068">
    <property type="protein sequence ID" value="CAK4032704.1"/>
    <property type="molecule type" value="Genomic_DNA"/>
</dbReference>
<evidence type="ECO:0000313" key="2">
    <source>
        <dbReference type="EMBL" id="CAK4032704.1"/>
    </source>
</evidence>
<comment type="caution">
    <text evidence="2">The sequence shown here is derived from an EMBL/GenBank/DDBJ whole genome shotgun (WGS) entry which is preliminary data.</text>
</comment>
<gene>
    <name evidence="2" type="ORF">LECACI_7A007862</name>
</gene>
<dbReference type="Proteomes" id="UP001296104">
    <property type="component" value="Unassembled WGS sequence"/>
</dbReference>
<sequence length="239" mass="26975">METFEDFALERPSLENPNAYQTEHATHIDTRESNAETRQIVRTKHKHMYAASRQEEAMQTYDKIRVIHCGSGKIRIERETTLHHRQKDGTKILVDFSKSLGSEFELDLEDFRNPIPIQTPVLHLPRPAIKVEEDSSNENEVNTILPHFTPSALPLPRPGPTHQQGFDPHIQRDHASYNCPGPSNISSLPPQPLPSQHRTRRVASPPVLRGYGYDGNDEFQMSGGAGSRSVYGVRGDLGR</sequence>
<reference evidence="2" key="1">
    <citation type="submission" date="2023-11" db="EMBL/GenBank/DDBJ databases">
        <authorList>
            <person name="Alioto T."/>
            <person name="Alioto T."/>
            <person name="Gomez Garrido J."/>
        </authorList>
    </citation>
    <scope>NUCLEOTIDE SEQUENCE</scope>
</reference>
<organism evidence="2 3">
    <name type="scientific">Lecanosticta acicola</name>
    <dbReference type="NCBI Taxonomy" id="111012"/>
    <lineage>
        <taxon>Eukaryota</taxon>
        <taxon>Fungi</taxon>
        <taxon>Dikarya</taxon>
        <taxon>Ascomycota</taxon>
        <taxon>Pezizomycotina</taxon>
        <taxon>Dothideomycetes</taxon>
        <taxon>Dothideomycetidae</taxon>
        <taxon>Mycosphaerellales</taxon>
        <taxon>Mycosphaerellaceae</taxon>
        <taxon>Lecanosticta</taxon>
    </lineage>
</organism>
<evidence type="ECO:0000313" key="3">
    <source>
        <dbReference type="Proteomes" id="UP001296104"/>
    </source>
</evidence>
<proteinExistence type="predicted"/>
<accession>A0AAI8Z591</accession>
<name>A0AAI8Z591_9PEZI</name>
<evidence type="ECO:0000256" key="1">
    <source>
        <dbReference type="SAM" id="MobiDB-lite"/>
    </source>
</evidence>